<reference evidence="4 5" key="1">
    <citation type="submission" date="2019-09" db="EMBL/GenBank/DDBJ databases">
        <title>Hydrogenophaga aromatica sp. nov., isolated from a para-xylene-degrading enrichment culture.</title>
        <authorList>
            <person name="Tancsics A."/>
            <person name="Banerjee S."/>
        </authorList>
    </citation>
    <scope>NUCLEOTIDE SEQUENCE [LARGE SCALE GENOMIC DNA]</scope>
    <source>
        <strain evidence="4 5">D2P1</strain>
    </source>
</reference>
<dbReference type="EMBL" id="VYGV01000007">
    <property type="protein sequence ID" value="NWF45559.1"/>
    <property type="molecule type" value="Genomic_DNA"/>
</dbReference>
<dbReference type="Gene3D" id="3.10.580.10">
    <property type="entry name" value="CBS-domain"/>
    <property type="match status" value="1"/>
</dbReference>
<organism evidence="4 5">
    <name type="scientific">Hydrogenophaga aromaticivorans</name>
    <dbReference type="NCBI Taxonomy" id="2610898"/>
    <lineage>
        <taxon>Bacteria</taxon>
        <taxon>Pseudomonadati</taxon>
        <taxon>Pseudomonadota</taxon>
        <taxon>Betaproteobacteria</taxon>
        <taxon>Burkholderiales</taxon>
        <taxon>Comamonadaceae</taxon>
        <taxon>Hydrogenophaga</taxon>
    </lineage>
</organism>
<dbReference type="PANTHER" id="PTHR43080">
    <property type="entry name" value="CBS DOMAIN-CONTAINING PROTEIN CBSX3, MITOCHONDRIAL"/>
    <property type="match status" value="1"/>
</dbReference>
<sequence length="138" mass="15014">MQRLKDVMSHDVQVIGPDATLREAAARMRDQGFGMLPVGENDRMIGAVTDRDIAVRAVAEGKDGDTLVRDVMSNDVIWCYDDDTVEKGADTMSKCQVRRLPVVNREKRLVGIVSLGDFAVAADDIQPTADALVGISQP</sequence>
<keyword evidence="1 2" id="KW-0129">CBS domain</keyword>
<evidence type="ECO:0000256" key="2">
    <source>
        <dbReference type="PROSITE-ProRule" id="PRU00703"/>
    </source>
</evidence>
<name>A0A7Y8GVE9_9BURK</name>
<dbReference type="SUPFAM" id="SSF54631">
    <property type="entry name" value="CBS-domain pair"/>
    <property type="match status" value="1"/>
</dbReference>
<dbReference type="RefSeq" id="WP_177135861.1">
    <property type="nucleotide sequence ID" value="NZ_VYGV01000007.1"/>
</dbReference>
<dbReference type="PROSITE" id="PS51371">
    <property type="entry name" value="CBS"/>
    <property type="match status" value="2"/>
</dbReference>
<evidence type="ECO:0000256" key="1">
    <source>
        <dbReference type="ARBA" id="ARBA00023122"/>
    </source>
</evidence>
<dbReference type="Proteomes" id="UP000545507">
    <property type="component" value="Unassembled WGS sequence"/>
</dbReference>
<proteinExistence type="predicted"/>
<dbReference type="CDD" id="cd04622">
    <property type="entry name" value="CBS_pair_HRP1_like"/>
    <property type="match status" value="1"/>
</dbReference>
<feature type="domain" description="CBS" evidence="3">
    <location>
        <begin position="72"/>
        <end position="128"/>
    </location>
</feature>
<evidence type="ECO:0000313" key="5">
    <source>
        <dbReference type="Proteomes" id="UP000545507"/>
    </source>
</evidence>
<evidence type="ECO:0000259" key="3">
    <source>
        <dbReference type="PROSITE" id="PS51371"/>
    </source>
</evidence>
<dbReference type="Pfam" id="PF00571">
    <property type="entry name" value="CBS"/>
    <property type="match status" value="2"/>
</dbReference>
<evidence type="ECO:0000313" key="4">
    <source>
        <dbReference type="EMBL" id="NWF45559.1"/>
    </source>
</evidence>
<accession>A0A7Y8GVE9</accession>
<dbReference type="PANTHER" id="PTHR43080:SF2">
    <property type="entry name" value="CBS DOMAIN-CONTAINING PROTEIN"/>
    <property type="match status" value="1"/>
</dbReference>
<gene>
    <name evidence="4" type="ORF">F3K02_09910</name>
</gene>
<dbReference type="SMART" id="SM00116">
    <property type="entry name" value="CBS"/>
    <property type="match status" value="2"/>
</dbReference>
<feature type="domain" description="CBS" evidence="3">
    <location>
        <begin position="8"/>
        <end position="64"/>
    </location>
</feature>
<comment type="caution">
    <text evidence="4">The sequence shown here is derived from an EMBL/GenBank/DDBJ whole genome shotgun (WGS) entry which is preliminary data.</text>
</comment>
<keyword evidence="5" id="KW-1185">Reference proteome</keyword>
<dbReference type="InterPro" id="IPR046342">
    <property type="entry name" value="CBS_dom_sf"/>
</dbReference>
<dbReference type="AlphaFoldDB" id="A0A7Y8GVE9"/>
<protein>
    <submittedName>
        <fullName evidence="4">CBS domain-containing protein</fullName>
    </submittedName>
</protein>
<dbReference type="InterPro" id="IPR000644">
    <property type="entry name" value="CBS_dom"/>
</dbReference>
<dbReference type="InterPro" id="IPR051257">
    <property type="entry name" value="Diverse_CBS-Domain"/>
</dbReference>